<comment type="caution">
    <text evidence="2">The sequence shown here is derived from an EMBL/GenBank/DDBJ whole genome shotgun (WGS) entry which is preliminary data.</text>
</comment>
<protein>
    <submittedName>
        <fullName evidence="2">Uncharacterized protein</fullName>
    </submittedName>
</protein>
<reference evidence="2 3" key="1">
    <citation type="submission" date="2023-04" db="EMBL/GenBank/DDBJ databases">
        <title>Marinobulbifer ophiurae gen. nov., sp. Nov., isolate from tissue of brittle star Ophioplocus japonicus.</title>
        <authorList>
            <person name="Kawano K."/>
            <person name="Sawayama S."/>
            <person name="Nakagawa S."/>
        </authorList>
    </citation>
    <scope>NUCLEOTIDE SEQUENCE [LARGE SCALE GENOMIC DNA]</scope>
    <source>
        <strain evidence="2 3">NKW57</strain>
    </source>
</reference>
<evidence type="ECO:0000313" key="3">
    <source>
        <dbReference type="Proteomes" id="UP001224392"/>
    </source>
</evidence>
<dbReference type="EMBL" id="BSYJ01000003">
    <property type="protein sequence ID" value="GMG87313.1"/>
    <property type="molecule type" value="Genomic_DNA"/>
</dbReference>
<feature type="region of interest" description="Disordered" evidence="1">
    <location>
        <begin position="1"/>
        <end position="24"/>
    </location>
</feature>
<organism evidence="2 3">
    <name type="scientific">Biformimicrobium ophioploci</name>
    <dbReference type="NCBI Taxonomy" id="3036711"/>
    <lineage>
        <taxon>Bacteria</taxon>
        <taxon>Pseudomonadati</taxon>
        <taxon>Pseudomonadota</taxon>
        <taxon>Gammaproteobacteria</taxon>
        <taxon>Cellvibrionales</taxon>
        <taxon>Microbulbiferaceae</taxon>
        <taxon>Biformimicrobium</taxon>
    </lineage>
</organism>
<gene>
    <name evidence="2" type="ORF">MNKW57_16340</name>
</gene>
<evidence type="ECO:0000256" key="1">
    <source>
        <dbReference type="SAM" id="MobiDB-lite"/>
    </source>
</evidence>
<name>A0ABQ6LYZ5_9GAMM</name>
<sequence length="52" mass="5948">MKICAGEVGGAKATPPELGAPTVSNRFQRFDPQDKQKNPRTFRYEGFFVWWS</sequence>
<dbReference type="Proteomes" id="UP001224392">
    <property type="component" value="Unassembled WGS sequence"/>
</dbReference>
<keyword evidence="3" id="KW-1185">Reference proteome</keyword>
<accession>A0ABQ6LYZ5</accession>
<evidence type="ECO:0000313" key="2">
    <source>
        <dbReference type="EMBL" id="GMG87313.1"/>
    </source>
</evidence>
<proteinExistence type="predicted"/>